<sequence length="135" mass="14325">MTTSAEGGCRCGAVRYRVTGPMVIGTLCHCRSCRLASGAPSVGWACFATKDFAFVQGEPVVYASSPGIERSFCGHCGTPLTYRKFAEGRTVDVTTATLDDPEAFAPTKEIWVGEKLGWACTNPAMRQFAQSSAGS</sequence>
<keyword evidence="3" id="KW-0862">Zinc</keyword>
<dbReference type="PANTHER" id="PTHR33337">
    <property type="entry name" value="GFA DOMAIN-CONTAINING PROTEIN"/>
    <property type="match status" value="1"/>
</dbReference>
<accession>A0A9X4BHR9</accession>
<dbReference type="Pfam" id="PF04828">
    <property type="entry name" value="GFA"/>
    <property type="match status" value="1"/>
</dbReference>
<feature type="domain" description="CENP-V/GFA" evidence="5">
    <location>
        <begin position="5"/>
        <end position="108"/>
    </location>
</feature>
<evidence type="ECO:0000256" key="3">
    <source>
        <dbReference type="ARBA" id="ARBA00022833"/>
    </source>
</evidence>
<dbReference type="PANTHER" id="PTHR33337:SF40">
    <property type="entry name" value="CENP-V_GFA DOMAIN-CONTAINING PROTEIN-RELATED"/>
    <property type="match status" value="1"/>
</dbReference>
<keyword evidence="7" id="KW-1185">Reference proteome</keyword>
<evidence type="ECO:0000313" key="6">
    <source>
        <dbReference type="EMBL" id="MDC8011412.1"/>
    </source>
</evidence>
<keyword evidence="4" id="KW-0456">Lyase</keyword>
<dbReference type="InterPro" id="IPR006913">
    <property type="entry name" value="CENP-V/GFA"/>
</dbReference>
<comment type="caution">
    <text evidence="6">The sequence shown here is derived from an EMBL/GenBank/DDBJ whole genome shotgun (WGS) entry which is preliminary data.</text>
</comment>
<dbReference type="Proteomes" id="UP001139971">
    <property type="component" value="Unassembled WGS sequence"/>
</dbReference>
<organism evidence="6 7">
    <name type="scientific">Tahibacter soli</name>
    <dbReference type="NCBI Taxonomy" id="2983605"/>
    <lineage>
        <taxon>Bacteria</taxon>
        <taxon>Pseudomonadati</taxon>
        <taxon>Pseudomonadota</taxon>
        <taxon>Gammaproteobacteria</taxon>
        <taxon>Lysobacterales</taxon>
        <taxon>Rhodanobacteraceae</taxon>
        <taxon>Tahibacter</taxon>
    </lineage>
</organism>
<dbReference type="EMBL" id="JAOVZO020000003">
    <property type="protein sequence ID" value="MDC8011412.1"/>
    <property type="molecule type" value="Genomic_DNA"/>
</dbReference>
<dbReference type="Gene3D" id="3.90.1590.10">
    <property type="entry name" value="glutathione-dependent formaldehyde- activating enzyme (gfa)"/>
    <property type="match status" value="1"/>
</dbReference>
<evidence type="ECO:0000256" key="2">
    <source>
        <dbReference type="ARBA" id="ARBA00022723"/>
    </source>
</evidence>
<name>A0A9X4BHR9_9GAMM</name>
<comment type="similarity">
    <text evidence="1">Belongs to the Gfa family.</text>
</comment>
<gene>
    <name evidence="6" type="ORF">OD750_002495</name>
</gene>
<evidence type="ECO:0000256" key="4">
    <source>
        <dbReference type="ARBA" id="ARBA00023239"/>
    </source>
</evidence>
<dbReference type="InterPro" id="IPR011057">
    <property type="entry name" value="Mss4-like_sf"/>
</dbReference>
<protein>
    <submittedName>
        <fullName evidence="6">GFA family protein</fullName>
    </submittedName>
</protein>
<evidence type="ECO:0000256" key="1">
    <source>
        <dbReference type="ARBA" id="ARBA00005495"/>
    </source>
</evidence>
<dbReference type="GO" id="GO:0046872">
    <property type="term" value="F:metal ion binding"/>
    <property type="evidence" value="ECO:0007669"/>
    <property type="project" value="UniProtKB-KW"/>
</dbReference>
<dbReference type="SUPFAM" id="SSF51316">
    <property type="entry name" value="Mss4-like"/>
    <property type="match status" value="1"/>
</dbReference>
<proteinExistence type="inferred from homology"/>
<dbReference type="RefSeq" id="WP_263545832.1">
    <property type="nucleotide sequence ID" value="NZ_JAOVZO020000003.1"/>
</dbReference>
<dbReference type="AlphaFoldDB" id="A0A9X4BHR9"/>
<keyword evidence="2" id="KW-0479">Metal-binding</keyword>
<evidence type="ECO:0000259" key="5">
    <source>
        <dbReference type="PROSITE" id="PS51891"/>
    </source>
</evidence>
<dbReference type="PROSITE" id="PS51891">
    <property type="entry name" value="CENP_V_GFA"/>
    <property type="match status" value="1"/>
</dbReference>
<dbReference type="GO" id="GO:0016846">
    <property type="term" value="F:carbon-sulfur lyase activity"/>
    <property type="evidence" value="ECO:0007669"/>
    <property type="project" value="InterPro"/>
</dbReference>
<reference evidence="6" key="1">
    <citation type="submission" date="2023-02" db="EMBL/GenBank/DDBJ databases">
        <title>Tahibacter soli sp. nov. isolated from soil.</title>
        <authorList>
            <person name="Baek J.H."/>
            <person name="Lee J.K."/>
            <person name="Choi D.G."/>
            <person name="Jeon C.O."/>
        </authorList>
    </citation>
    <scope>NUCLEOTIDE SEQUENCE</scope>
    <source>
        <strain evidence="6">BL</strain>
    </source>
</reference>
<evidence type="ECO:0000313" key="7">
    <source>
        <dbReference type="Proteomes" id="UP001139971"/>
    </source>
</evidence>